<dbReference type="PROSITE" id="PS01129">
    <property type="entry name" value="PSI_RLU"/>
    <property type="match status" value="1"/>
</dbReference>
<sequence>MVEPDRNGHPNLLQQVQKYERSLHPKSKEVYIQHVHRLDRPVSGIVLFARKKSVLKNLSEQFATRQVKKYYQALTETSPTTKEGKLENYLWKDKKNKQAVIVDPSHTDAEKVLLDYIITPFKNNFQLWNIRLHTGKYHQIRAQLAASGCSILGDALYGSKFEYAPNSIALHASTLHFKHPQTGDAIEIKANPLWLI</sequence>
<keyword evidence="3" id="KW-1185">Reference proteome</keyword>
<dbReference type="GO" id="GO:0003723">
    <property type="term" value="F:RNA binding"/>
    <property type="evidence" value="ECO:0007669"/>
    <property type="project" value="InterPro"/>
</dbReference>
<gene>
    <name evidence="2" type="ORF">MYP_3515</name>
</gene>
<dbReference type="GO" id="GO:0140098">
    <property type="term" value="F:catalytic activity, acting on RNA"/>
    <property type="evidence" value="ECO:0007669"/>
    <property type="project" value="UniProtKB-ARBA"/>
</dbReference>
<feature type="domain" description="Pseudouridine synthase RsuA/RluA-like" evidence="1">
    <location>
        <begin position="17"/>
        <end position="146"/>
    </location>
</feature>
<name>A0A098LH32_9BACT</name>
<comment type="caution">
    <text evidence="2">The sequence shown here is derived from an EMBL/GenBank/DDBJ whole genome shotgun (WGS) entry which is preliminary data.</text>
</comment>
<dbReference type="EMBL" id="BBLT01000007">
    <property type="protein sequence ID" value="GAL86286.1"/>
    <property type="molecule type" value="Genomic_DNA"/>
</dbReference>
<reference evidence="2 3" key="1">
    <citation type="submission" date="2014-09" db="EMBL/GenBank/DDBJ databases">
        <title>Sporocytophaga myxococcoides PG-01 genome sequencing.</title>
        <authorList>
            <person name="Liu L."/>
            <person name="Gao P.J."/>
            <person name="Chen G.J."/>
            <person name="Wang L.S."/>
        </authorList>
    </citation>
    <scope>NUCLEOTIDE SEQUENCE [LARGE SCALE GENOMIC DNA]</scope>
    <source>
        <strain evidence="2 3">PG-01</strain>
    </source>
</reference>
<dbReference type="InterPro" id="IPR050188">
    <property type="entry name" value="RluA_PseudoU_synthase"/>
</dbReference>
<dbReference type="STRING" id="153721.MYP_3515"/>
<dbReference type="Proteomes" id="UP000030185">
    <property type="component" value="Unassembled WGS sequence"/>
</dbReference>
<dbReference type="InterPro" id="IPR006224">
    <property type="entry name" value="PsdUridine_synth_RluA-like_CS"/>
</dbReference>
<organism evidence="2 3">
    <name type="scientific">Sporocytophaga myxococcoides</name>
    <dbReference type="NCBI Taxonomy" id="153721"/>
    <lineage>
        <taxon>Bacteria</taxon>
        <taxon>Pseudomonadati</taxon>
        <taxon>Bacteroidota</taxon>
        <taxon>Cytophagia</taxon>
        <taxon>Cytophagales</taxon>
        <taxon>Cytophagaceae</taxon>
        <taxon>Sporocytophaga</taxon>
    </lineage>
</organism>
<protein>
    <recommendedName>
        <fullName evidence="1">Pseudouridine synthase RsuA/RluA-like domain-containing protein</fullName>
    </recommendedName>
</protein>
<evidence type="ECO:0000259" key="1">
    <source>
        <dbReference type="Pfam" id="PF00849"/>
    </source>
</evidence>
<dbReference type="GO" id="GO:0001522">
    <property type="term" value="P:pseudouridine synthesis"/>
    <property type="evidence" value="ECO:0007669"/>
    <property type="project" value="InterPro"/>
</dbReference>
<dbReference type="InterPro" id="IPR020103">
    <property type="entry name" value="PsdUridine_synth_cat_dom_sf"/>
</dbReference>
<dbReference type="AlphaFoldDB" id="A0A098LH32"/>
<evidence type="ECO:0000313" key="3">
    <source>
        <dbReference type="Proteomes" id="UP000030185"/>
    </source>
</evidence>
<dbReference type="eggNOG" id="COG0564">
    <property type="taxonomic scope" value="Bacteria"/>
</dbReference>
<dbReference type="InterPro" id="IPR006145">
    <property type="entry name" value="PsdUridine_synth_RsuA/RluA"/>
</dbReference>
<dbReference type="Pfam" id="PF00849">
    <property type="entry name" value="PseudoU_synth_2"/>
    <property type="match status" value="1"/>
</dbReference>
<dbReference type="SUPFAM" id="SSF55120">
    <property type="entry name" value="Pseudouridine synthase"/>
    <property type="match status" value="1"/>
</dbReference>
<proteinExistence type="predicted"/>
<dbReference type="Gene3D" id="3.30.2350.10">
    <property type="entry name" value="Pseudouridine synthase"/>
    <property type="match status" value="1"/>
</dbReference>
<dbReference type="GO" id="GO:0009982">
    <property type="term" value="F:pseudouridine synthase activity"/>
    <property type="evidence" value="ECO:0007669"/>
    <property type="project" value="InterPro"/>
</dbReference>
<evidence type="ECO:0000313" key="2">
    <source>
        <dbReference type="EMBL" id="GAL86286.1"/>
    </source>
</evidence>
<accession>A0A098LH32</accession>
<dbReference type="PANTHER" id="PTHR21600">
    <property type="entry name" value="MITOCHONDRIAL RNA PSEUDOURIDINE SYNTHASE"/>
    <property type="match status" value="1"/>
</dbReference>
<dbReference type="CDD" id="cd02869">
    <property type="entry name" value="PseudoU_synth_RluA_like"/>
    <property type="match status" value="1"/>
</dbReference>
<dbReference type="GO" id="GO:0006396">
    <property type="term" value="P:RNA processing"/>
    <property type="evidence" value="ECO:0007669"/>
    <property type="project" value="UniProtKB-ARBA"/>
</dbReference>